<dbReference type="EMBL" id="JASMQC010000024">
    <property type="protein sequence ID" value="KAK1935077.1"/>
    <property type="molecule type" value="Genomic_DNA"/>
</dbReference>
<sequence>MPMDVKTPTGTFEHLPDALPMLKDYEIRQKLLQWNLNDTLQLQRFLVHRRLPSEADEALLTELFQDETAHRILHVRWHVLPLLHHGFALTSPFCSFLTPKVLIKVRRCNLSGYTLV</sequence>
<dbReference type="AlphaFoldDB" id="A0AAD9LGW8"/>
<accession>A0AAD9LGW8</accession>
<proteinExistence type="predicted"/>
<name>A0AAD9LGW8_9STRA</name>
<evidence type="ECO:0000313" key="1">
    <source>
        <dbReference type="EMBL" id="KAK1935077.1"/>
    </source>
</evidence>
<dbReference type="InterPro" id="IPR029416">
    <property type="entry name" value="CFAP300"/>
</dbReference>
<organism evidence="1 2">
    <name type="scientific">Phytophthora citrophthora</name>
    <dbReference type="NCBI Taxonomy" id="4793"/>
    <lineage>
        <taxon>Eukaryota</taxon>
        <taxon>Sar</taxon>
        <taxon>Stramenopiles</taxon>
        <taxon>Oomycota</taxon>
        <taxon>Peronosporomycetes</taxon>
        <taxon>Peronosporales</taxon>
        <taxon>Peronosporaceae</taxon>
        <taxon>Phytophthora</taxon>
    </lineage>
</organism>
<gene>
    <name evidence="1" type="ORF">P3T76_010843</name>
</gene>
<reference evidence="1" key="1">
    <citation type="submission" date="2023-08" db="EMBL/GenBank/DDBJ databases">
        <title>Reference Genome Resource for the Citrus Pathogen Phytophthora citrophthora.</title>
        <authorList>
            <person name="Moller H."/>
            <person name="Coetzee B."/>
            <person name="Rose L.J."/>
            <person name="Van Niekerk J.M."/>
        </authorList>
    </citation>
    <scope>NUCLEOTIDE SEQUENCE</scope>
    <source>
        <strain evidence="1">STE-U-9442</strain>
    </source>
</reference>
<keyword evidence="2" id="KW-1185">Reference proteome</keyword>
<protein>
    <submittedName>
        <fullName evidence="1">Uncharacterized protein</fullName>
    </submittedName>
</protein>
<comment type="caution">
    <text evidence="1">The sequence shown here is derived from an EMBL/GenBank/DDBJ whole genome shotgun (WGS) entry which is preliminary data.</text>
</comment>
<dbReference type="Proteomes" id="UP001259832">
    <property type="component" value="Unassembled WGS sequence"/>
</dbReference>
<dbReference type="Pfam" id="PF14926">
    <property type="entry name" value="CFAP300"/>
    <property type="match status" value="1"/>
</dbReference>
<evidence type="ECO:0000313" key="2">
    <source>
        <dbReference type="Proteomes" id="UP001259832"/>
    </source>
</evidence>